<evidence type="ECO:0000259" key="8">
    <source>
        <dbReference type="PROSITE" id="PS50850"/>
    </source>
</evidence>
<keyword evidence="5 7" id="KW-1133">Transmembrane helix</keyword>
<dbReference type="InterPro" id="IPR050814">
    <property type="entry name" value="Myo-inositol_Transporter"/>
</dbReference>
<dbReference type="PROSITE" id="PS00216">
    <property type="entry name" value="SUGAR_TRANSPORT_1"/>
    <property type="match status" value="1"/>
</dbReference>
<evidence type="ECO:0000256" key="7">
    <source>
        <dbReference type="SAM" id="Phobius"/>
    </source>
</evidence>
<dbReference type="PROSITE" id="PS00217">
    <property type="entry name" value="SUGAR_TRANSPORT_2"/>
    <property type="match status" value="1"/>
</dbReference>
<dbReference type="InterPro" id="IPR005829">
    <property type="entry name" value="Sugar_transporter_CS"/>
</dbReference>
<evidence type="ECO:0000313" key="9">
    <source>
        <dbReference type="EMBL" id="ERK55187.1"/>
    </source>
</evidence>
<feature type="transmembrane region" description="Helical" evidence="7">
    <location>
        <begin position="421"/>
        <end position="440"/>
    </location>
</feature>
<reference evidence="9" key="1">
    <citation type="submission" date="2013-08" db="EMBL/GenBank/DDBJ databases">
        <authorList>
            <person name="Durkin A.S."/>
            <person name="Haft D.R."/>
            <person name="McCorrison J."/>
            <person name="Torralba M."/>
            <person name="Gillis M."/>
            <person name="Haft D.H."/>
            <person name="Methe B."/>
            <person name="Sutton G."/>
            <person name="Nelson K.E."/>
        </authorList>
    </citation>
    <scope>NUCLEOTIDE SEQUENCE [LARGE SCALE GENOMIC DNA]</scope>
    <source>
        <strain evidence="9">F0233</strain>
    </source>
</reference>
<evidence type="ECO:0000256" key="1">
    <source>
        <dbReference type="ARBA" id="ARBA00004651"/>
    </source>
</evidence>
<evidence type="ECO:0000256" key="5">
    <source>
        <dbReference type="ARBA" id="ARBA00022989"/>
    </source>
</evidence>
<organism evidence="9 10">
    <name type="scientific">Propionibacterium acidifaciens F0233</name>
    <dbReference type="NCBI Taxonomy" id="553198"/>
    <lineage>
        <taxon>Bacteria</taxon>
        <taxon>Bacillati</taxon>
        <taxon>Actinomycetota</taxon>
        <taxon>Actinomycetes</taxon>
        <taxon>Propionibacteriales</taxon>
        <taxon>Propionibacteriaceae</taxon>
        <taxon>Propionibacterium</taxon>
    </lineage>
</organism>
<feature type="transmembrane region" description="Helical" evidence="7">
    <location>
        <begin position="492"/>
        <end position="509"/>
    </location>
</feature>
<dbReference type="InterPro" id="IPR005828">
    <property type="entry name" value="MFS_sugar_transport-like"/>
</dbReference>
<feature type="transmembrane region" description="Helical" evidence="7">
    <location>
        <begin position="77"/>
        <end position="95"/>
    </location>
</feature>
<proteinExistence type="inferred from homology"/>
<feature type="transmembrane region" description="Helical" evidence="7">
    <location>
        <begin position="361"/>
        <end position="379"/>
    </location>
</feature>
<keyword evidence="10" id="KW-1185">Reference proteome</keyword>
<keyword evidence="6 7" id="KW-0472">Membrane</keyword>
<evidence type="ECO:0000256" key="4">
    <source>
        <dbReference type="ARBA" id="ARBA00022692"/>
    </source>
</evidence>
<accession>U2RX26</accession>
<dbReference type="Proteomes" id="UP000017052">
    <property type="component" value="Unassembled WGS sequence"/>
</dbReference>
<name>U2RX26_9ACTN</name>
<comment type="similarity">
    <text evidence="2">Belongs to the major facilitator superfamily. Sugar transporter (TC 2.A.1.1) family.</text>
</comment>
<dbReference type="GO" id="GO:0022857">
    <property type="term" value="F:transmembrane transporter activity"/>
    <property type="evidence" value="ECO:0007669"/>
    <property type="project" value="InterPro"/>
</dbReference>
<comment type="caution">
    <text evidence="9">The sequence shown here is derived from an EMBL/GenBank/DDBJ whole genome shotgun (WGS) entry which is preliminary data.</text>
</comment>
<sequence>MSARPLTVDDYTPEKIRELVAETPPSGRKRSLGAIAAVATLGSLLFGYDTGVIAAALPYMHLPRAAHGLGMTIFEEGFVGGLLCFGAALGATFGGRLSDKYGRRHNITLLAIVFLLGALGCTFSVNIWMLYLFRIVLGFAVGGASATVPVFLGETAPKRIRGVLVAVDQFMIVGGQLLAYSMNAIIAHVNSGPSVTIKNDPSGAYASGTVVAWEKVQHIAGLLVSDGNGSTWRYMLVLASIPAIALWIGIRLMPESSRWYAANLRIPEAIGALKRVRDESKDGPVAAEVDEMLEIQRNEAKQEKWGLGQIWGARWTRRLLIIGIILGLADQLTGINTAMYYMPKVLNAAGLPMSDSISLNVISGAVSFLGSGVGFWLIARFERRHIGMYQESSIVVSLALLSATFFLFIQPHQQDDGSIVGAPAFAPYLVLIIVCLFVFAKQSGTVTWVLVSELFPAKVRGISMGMAVGALWIANGIVAIVFPIMMEQLGGALTYLIFAAVNVLSLIFYKKFVPETKHDSLEELEMRFEKEFS</sequence>
<evidence type="ECO:0000256" key="3">
    <source>
        <dbReference type="ARBA" id="ARBA00022448"/>
    </source>
</evidence>
<feature type="transmembrane region" description="Helical" evidence="7">
    <location>
        <begin position="461"/>
        <end position="486"/>
    </location>
</feature>
<feature type="domain" description="Major facilitator superfamily (MFS) profile" evidence="8">
    <location>
        <begin position="35"/>
        <end position="517"/>
    </location>
</feature>
<dbReference type="PANTHER" id="PTHR48020">
    <property type="entry name" value="PROTON MYO-INOSITOL COTRANSPORTER"/>
    <property type="match status" value="1"/>
</dbReference>
<feature type="transmembrane region" description="Helical" evidence="7">
    <location>
        <begin position="32"/>
        <end position="57"/>
    </location>
</feature>
<feature type="transmembrane region" description="Helical" evidence="7">
    <location>
        <begin position="131"/>
        <end position="152"/>
    </location>
</feature>
<keyword evidence="3" id="KW-0813">Transport</keyword>
<dbReference type="EMBL" id="ACVN02000192">
    <property type="protein sequence ID" value="ERK55187.1"/>
    <property type="molecule type" value="Genomic_DNA"/>
</dbReference>
<dbReference type="PRINTS" id="PR00171">
    <property type="entry name" value="SUGRTRNSPORT"/>
</dbReference>
<dbReference type="AlphaFoldDB" id="U2RX26"/>
<dbReference type="InterPro" id="IPR020846">
    <property type="entry name" value="MFS_dom"/>
</dbReference>
<protein>
    <submittedName>
        <fullName evidence="9">Transporter, major facilitator family protein</fullName>
    </submittedName>
</protein>
<feature type="transmembrane region" description="Helical" evidence="7">
    <location>
        <begin position="319"/>
        <end position="341"/>
    </location>
</feature>
<dbReference type="GO" id="GO:0005886">
    <property type="term" value="C:plasma membrane"/>
    <property type="evidence" value="ECO:0007669"/>
    <property type="project" value="UniProtKB-SubCell"/>
</dbReference>
<evidence type="ECO:0000313" key="10">
    <source>
        <dbReference type="Proteomes" id="UP000017052"/>
    </source>
</evidence>
<keyword evidence="4 7" id="KW-0812">Transmembrane</keyword>
<feature type="transmembrane region" description="Helical" evidence="7">
    <location>
        <begin position="107"/>
        <end position="125"/>
    </location>
</feature>
<comment type="subcellular location">
    <subcellularLocation>
        <location evidence="1">Cell membrane</location>
        <topology evidence="1">Multi-pass membrane protein</topology>
    </subcellularLocation>
</comment>
<dbReference type="PANTHER" id="PTHR48020:SF12">
    <property type="entry name" value="PROTON MYO-INOSITOL COTRANSPORTER"/>
    <property type="match status" value="1"/>
</dbReference>
<dbReference type="PROSITE" id="PS50850">
    <property type="entry name" value="MFS"/>
    <property type="match status" value="1"/>
</dbReference>
<evidence type="ECO:0000256" key="2">
    <source>
        <dbReference type="ARBA" id="ARBA00010992"/>
    </source>
</evidence>
<dbReference type="InterPro" id="IPR003663">
    <property type="entry name" value="Sugar/inositol_transpt"/>
</dbReference>
<dbReference type="OrthoDB" id="4008739at2"/>
<dbReference type="Pfam" id="PF00083">
    <property type="entry name" value="Sugar_tr"/>
    <property type="match status" value="1"/>
</dbReference>
<dbReference type="SUPFAM" id="SSF103473">
    <property type="entry name" value="MFS general substrate transporter"/>
    <property type="match status" value="1"/>
</dbReference>
<evidence type="ECO:0000256" key="6">
    <source>
        <dbReference type="ARBA" id="ARBA00023136"/>
    </source>
</evidence>
<dbReference type="InterPro" id="IPR036259">
    <property type="entry name" value="MFS_trans_sf"/>
</dbReference>
<gene>
    <name evidence="9" type="ORF">HMPREF0682_2747</name>
</gene>
<feature type="transmembrane region" description="Helical" evidence="7">
    <location>
        <begin position="232"/>
        <end position="250"/>
    </location>
</feature>
<feature type="transmembrane region" description="Helical" evidence="7">
    <location>
        <begin position="391"/>
        <end position="409"/>
    </location>
</feature>
<feature type="transmembrane region" description="Helical" evidence="7">
    <location>
        <begin position="164"/>
        <end position="186"/>
    </location>
</feature>
<dbReference type="Gene3D" id="1.20.1250.20">
    <property type="entry name" value="MFS general substrate transporter like domains"/>
    <property type="match status" value="2"/>
</dbReference>